<reference evidence="4 5" key="1">
    <citation type="submission" date="2018-07" db="EMBL/GenBank/DDBJ databases">
        <title>Genomic Encyclopedia of Type Strains, Phase IV (KMG-IV): sequencing the most valuable type-strain genomes for metagenomic binning, comparative biology and taxonomic classification.</title>
        <authorList>
            <person name="Goeker M."/>
        </authorList>
    </citation>
    <scope>NUCLEOTIDE SEQUENCE [LARGE SCALE GENOMIC DNA]</scope>
    <source>
        <strain evidence="4 5">DSM 27016</strain>
    </source>
</reference>
<keyword evidence="3" id="KW-0732">Signal</keyword>
<dbReference type="AlphaFoldDB" id="A0A369BFM8"/>
<comment type="similarity">
    <text evidence="1">Belongs to the bacterial solute-binding protein 1 family.</text>
</comment>
<gene>
    <name evidence="4" type="ORF">DFR58_103111</name>
</gene>
<dbReference type="OrthoDB" id="362670at2"/>
<evidence type="ECO:0000313" key="5">
    <source>
        <dbReference type="Proteomes" id="UP000253034"/>
    </source>
</evidence>
<dbReference type="Gene3D" id="3.40.190.10">
    <property type="entry name" value="Periplasmic binding protein-like II"/>
    <property type="match status" value="2"/>
</dbReference>
<dbReference type="EMBL" id="QPJT01000003">
    <property type="protein sequence ID" value="RCX19366.1"/>
    <property type="molecule type" value="Genomic_DNA"/>
</dbReference>
<dbReference type="PANTHER" id="PTHR43649:SF34">
    <property type="entry name" value="ABC TRANSPORTER PERIPLASMIC-BINDING PROTEIN YCJN-RELATED"/>
    <property type="match status" value="1"/>
</dbReference>
<sequence length="514" mass="58059">MVKIRMSGFRAVLSLVLLAAVIITGCTDTHISRRKQQGELNGSKSGRLEKAPFYPGNDGLYDIEAPEGFDWKQFDGTTLNFLVENNIYANVLTKESEQFTKLTGISVNIRPMDFSTLVQKINLDFITKTGKAQIIYADPYQTLNRFSDNLEDLKRFNDDPSLPHIPGGMEDFFEKQVETDSYFISKDKLYTVPFDSTTMILYYRKDIFEKYKDKFMADKGYDWAPGKKGFTWERYGEISRWITEHVPKDEVKYGSGHMAKRHNSLYCDFSNVLASYGGDYFPDENVGSLGVKEPEQSGFNEESFIKALEMYKKIIDSAAPESLSWNWYYAAEAFKAGEIAMMPNWDENASSFEDMNISKVAGKVGYSILPYGPVRSANIFGGTGIGINKYSSEREKRAAWLFVVWATSPQTELLVLKHPEGGVIPSRKSVYNDAEVKDKLSGKIIDSAGEKTLLTLPTVVTAWKDENAYYRPKIGSGYAFENIVVDQLHRMLAENIGAGEIAEAMLKQINNLKK</sequence>
<dbReference type="InterPro" id="IPR006059">
    <property type="entry name" value="SBP"/>
</dbReference>
<comment type="caution">
    <text evidence="4">The sequence shown here is derived from an EMBL/GenBank/DDBJ whole genome shotgun (WGS) entry which is preliminary data.</text>
</comment>
<dbReference type="SUPFAM" id="SSF53850">
    <property type="entry name" value="Periplasmic binding protein-like II"/>
    <property type="match status" value="1"/>
</dbReference>
<evidence type="ECO:0000313" key="4">
    <source>
        <dbReference type="EMBL" id="RCX19366.1"/>
    </source>
</evidence>
<dbReference type="PANTHER" id="PTHR43649">
    <property type="entry name" value="ARABINOSE-BINDING PROTEIN-RELATED"/>
    <property type="match status" value="1"/>
</dbReference>
<name>A0A369BFM8_9FIRM</name>
<keyword evidence="2" id="KW-0813">Transport</keyword>
<dbReference type="PROSITE" id="PS51257">
    <property type="entry name" value="PROKAR_LIPOPROTEIN"/>
    <property type="match status" value="1"/>
</dbReference>
<dbReference type="InterPro" id="IPR050490">
    <property type="entry name" value="Bact_solute-bd_prot1"/>
</dbReference>
<keyword evidence="5" id="KW-1185">Reference proteome</keyword>
<dbReference type="Pfam" id="PF01547">
    <property type="entry name" value="SBP_bac_1"/>
    <property type="match status" value="1"/>
</dbReference>
<dbReference type="Proteomes" id="UP000253034">
    <property type="component" value="Unassembled WGS sequence"/>
</dbReference>
<evidence type="ECO:0000256" key="2">
    <source>
        <dbReference type="ARBA" id="ARBA00022448"/>
    </source>
</evidence>
<accession>A0A369BFM8</accession>
<protein>
    <submittedName>
        <fullName evidence="4">Carbohydrate ABC transporter substrate-binding protein (CUT1 family)</fullName>
    </submittedName>
</protein>
<organism evidence="4 5">
    <name type="scientific">Anaerobacterium chartisolvens</name>
    <dbReference type="NCBI Taxonomy" id="1297424"/>
    <lineage>
        <taxon>Bacteria</taxon>
        <taxon>Bacillati</taxon>
        <taxon>Bacillota</taxon>
        <taxon>Clostridia</taxon>
        <taxon>Eubacteriales</taxon>
        <taxon>Oscillospiraceae</taxon>
        <taxon>Anaerobacterium</taxon>
    </lineage>
</organism>
<dbReference type="RefSeq" id="WP_114296432.1">
    <property type="nucleotide sequence ID" value="NZ_QPJT01000003.1"/>
</dbReference>
<proteinExistence type="inferred from homology"/>
<evidence type="ECO:0000256" key="1">
    <source>
        <dbReference type="ARBA" id="ARBA00008520"/>
    </source>
</evidence>
<evidence type="ECO:0000256" key="3">
    <source>
        <dbReference type="ARBA" id="ARBA00022729"/>
    </source>
</evidence>